<keyword evidence="4 9" id="KW-0227">DNA damage</keyword>
<keyword evidence="8 9" id="KW-0234">DNA repair</keyword>
<dbReference type="InterPro" id="IPR027417">
    <property type="entry name" value="P-loop_NTPase"/>
</dbReference>
<dbReference type="PROSITE" id="PS50893">
    <property type="entry name" value="ABC_TRANSPORTER_2"/>
    <property type="match status" value="2"/>
</dbReference>
<comment type="catalytic activity">
    <reaction evidence="9">
        <text>ATP + H2O = ADP + phosphate + H(+)</text>
        <dbReference type="Rhea" id="RHEA:13065"/>
        <dbReference type="ChEBI" id="CHEBI:15377"/>
        <dbReference type="ChEBI" id="CHEBI:15378"/>
        <dbReference type="ChEBI" id="CHEBI:30616"/>
        <dbReference type="ChEBI" id="CHEBI:43474"/>
        <dbReference type="ChEBI" id="CHEBI:456216"/>
    </reaction>
</comment>
<evidence type="ECO:0000256" key="1">
    <source>
        <dbReference type="ARBA" id="ARBA00022490"/>
    </source>
</evidence>
<feature type="region of interest" description="Disordered" evidence="10">
    <location>
        <begin position="544"/>
        <end position="566"/>
    </location>
</feature>
<accession>A0ABS5ZD76</accession>
<comment type="subcellular location">
    <subcellularLocation>
        <location evidence="9">Cytoplasm</location>
    </subcellularLocation>
    <text evidence="9">Associates with ribosomes.</text>
</comment>
<feature type="domain" description="ABC transporter" evidence="11">
    <location>
        <begin position="4"/>
        <end position="250"/>
    </location>
</feature>
<dbReference type="Pfam" id="PF16326">
    <property type="entry name" value="ABC_tran_CTD"/>
    <property type="match status" value="1"/>
</dbReference>
<comment type="caution">
    <text evidence="12">The sequence shown here is derived from an EMBL/GenBank/DDBJ whole genome shotgun (WGS) entry which is preliminary data.</text>
</comment>
<dbReference type="InterPro" id="IPR032781">
    <property type="entry name" value="ABC_tran_Xtn"/>
</dbReference>
<keyword evidence="2 9" id="KW-0677">Repeat</keyword>
<dbReference type="EMBL" id="JAGSOY010000016">
    <property type="protein sequence ID" value="MBU2711225.1"/>
    <property type="molecule type" value="Genomic_DNA"/>
</dbReference>
<dbReference type="InterPro" id="IPR037118">
    <property type="entry name" value="Val-tRNA_synth_C_sf"/>
</dbReference>
<dbReference type="GO" id="GO:0005524">
    <property type="term" value="F:ATP binding"/>
    <property type="evidence" value="ECO:0007669"/>
    <property type="project" value="UniProtKB-KW"/>
</dbReference>
<dbReference type="InterPro" id="IPR017871">
    <property type="entry name" value="ABC_transporter-like_CS"/>
</dbReference>
<evidence type="ECO:0000256" key="9">
    <source>
        <dbReference type="HAMAP-Rule" id="MF_00848"/>
    </source>
</evidence>
<dbReference type="InterPro" id="IPR051309">
    <property type="entry name" value="ABCF_ATPase"/>
</dbReference>
<organism evidence="12 13">
    <name type="scientific">Zooshikella harenae</name>
    <dbReference type="NCBI Taxonomy" id="2827238"/>
    <lineage>
        <taxon>Bacteria</taxon>
        <taxon>Pseudomonadati</taxon>
        <taxon>Pseudomonadota</taxon>
        <taxon>Gammaproteobacteria</taxon>
        <taxon>Oceanospirillales</taxon>
        <taxon>Zooshikellaceae</taxon>
        <taxon>Zooshikella</taxon>
    </lineage>
</organism>
<evidence type="ECO:0000256" key="10">
    <source>
        <dbReference type="SAM" id="MobiDB-lite"/>
    </source>
</evidence>
<dbReference type="Pfam" id="PF12848">
    <property type="entry name" value="ABC_tran_Xtn"/>
    <property type="match status" value="1"/>
</dbReference>
<evidence type="ECO:0000256" key="4">
    <source>
        <dbReference type="ARBA" id="ARBA00022763"/>
    </source>
</evidence>
<dbReference type="PROSITE" id="PS00211">
    <property type="entry name" value="ABC_TRANSPORTER_1"/>
    <property type="match status" value="2"/>
</dbReference>
<dbReference type="RefSeq" id="WP_215819388.1">
    <property type="nucleotide sequence ID" value="NZ_JAGSOY010000016.1"/>
</dbReference>
<dbReference type="CDD" id="cd03221">
    <property type="entry name" value="ABCF_EF-3"/>
    <property type="match status" value="2"/>
</dbReference>
<protein>
    <recommendedName>
        <fullName evidence="9">ATP-binding protein Uup</fullName>
        <ecNumber evidence="9">3.6.1.-</ecNumber>
    </recommendedName>
</protein>
<keyword evidence="5 9" id="KW-0378">Hydrolase</keyword>
<gene>
    <name evidence="9" type="primary">uup</name>
    <name evidence="12" type="ORF">KCG35_09140</name>
</gene>
<comment type="function">
    <text evidence="9">Probably plays a role in ribosome assembly or function. May be involved in resolution of branched DNA intermediates that result from template switching in postreplication gaps. Binds DNA and has ATPase activity.</text>
</comment>
<dbReference type="InterPro" id="IPR003439">
    <property type="entry name" value="ABC_transporter-like_ATP-bd"/>
</dbReference>
<dbReference type="PANTHER" id="PTHR42855">
    <property type="entry name" value="ABC TRANSPORTER ATP-BINDING SUBUNIT"/>
    <property type="match status" value="1"/>
</dbReference>
<comment type="similarity">
    <text evidence="9">Belongs to the ABC transporter superfamily. ABCF family. Uup subfamily.</text>
</comment>
<dbReference type="Pfam" id="PF00005">
    <property type="entry name" value="ABC_tran"/>
    <property type="match status" value="2"/>
</dbReference>
<sequence>MPIMRFDDVSLAFGAMPLLDQVSFQVDSGERICFIGRNGVGKSSLLKVVEGLLDIDGGSIWCQPELRISALPQELPKADDKTVYQVVAEGLAEVGELLTHYHQLTHQANDEVSLQTLAHVQSALEQKDGWRLNQRIETMIKRLNLPADKTMAELSGGWRRRVILAQALVSDPELLLLDEPTNHLDIAAIEWLEQQLAEFKGAVLFITHDRSFLQKVATRIIELDRGLITSWSGDYASFLAHKAHQLEVEASHNAEFDKKLAQEEAWIRQGIKARRTRNEGRVRALQALRKERAQRREVQGKAKLQLDKAEQSGKLVVEAEHVCHGYDGATLIDNFSCRLLRGDRIGLIGPNGVGKSTLLRLLLGQEKPLSGTIKHGTKLEVAYFDQLRLQLDEEKTVLDNVADGRDSIDIGGKSRHIMSYLQDFLFTPERIRTPVKALSGGERNRLLLARMFSKPANMLVMDEPTNDLDVETLELLEEALLDFNGTLLLVSHDRTFLDNVVTSTFVFEGNGQVNEYVGGYQDWIRQGGAFKDLVAATQLEETQQSANQKLEENLKQDKAESEPKRSRKKLSYKLQRELEQLPEEIEDLEQQQNVLEQQVNAPDFYLQEQALVQSILHQLTQLQQQIEDKLERWTELEAMQSD</sequence>
<dbReference type="Gene3D" id="3.40.50.300">
    <property type="entry name" value="P-loop containing nucleotide triphosphate hydrolases"/>
    <property type="match status" value="2"/>
</dbReference>
<dbReference type="InterPro" id="IPR043686">
    <property type="entry name" value="Uup"/>
</dbReference>
<reference evidence="12 13" key="1">
    <citation type="submission" date="2021-04" db="EMBL/GenBank/DDBJ databases">
        <authorList>
            <person name="Pira H."/>
            <person name="Risdian C."/>
            <person name="Wink J."/>
        </authorList>
    </citation>
    <scope>NUCLEOTIDE SEQUENCE [LARGE SCALE GENOMIC DNA]</scope>
    <source>
        <strain evidence="12 13">WH53</strain>
    </source>
</reference>
<evidence type="ECO:0000256" key="5">
    <source>
        <dbReference type="ARBA" id="ARBA00022801"/>
    </source>
</evidence>
<name>A0ABS5ZD76_9GAMM</name>
<keyword evidence="13" id="KW-1185">Reference proteome</keyword>
<feature type="binding site" evidence="9">
    <location>
        <begin position="349"/>
        <end position="356"/>
    </location>
    <ligand>
        <name>ATP</name>
        <dbReference type="ChEBI" id="CHEBI:30616"/>
        <label>2</label>
    </ligand>
</feature>
<evidence type="ECO:0000259" key="11">
    <source>
        <dbReference type="PROSITE" id="PS50893"/>
    </source>
</evidence>
<dbReference type="SMART" id="SM00382">
    <property type="entry name" value="AAA"/>
    <property type="match status" value="2"/>
</dbReference>
<keyword evidence="7 9" id="KW-0238">DNA-binding</keyword>
<dbReference type="InterPro" id="IPR003593">
    <property type="entry name" value="AAA+_ATPase"/>
</dbReference>
<proteinExistence type="inferred from homology"/>
<evidence type="ECO:0000313" key="12">
    <source>
        <dbReference type="EMBL" id="MBU2711225.1"/>
    </source>
</evidence>
<evidence type="ECO:0000256" key="2">
    <source>
        <dbReference type="ARBA" id="ARBA00022737"/>
    </source>
</evidence>
<dbReference type="Proteomes" id="UP000690515">
    <property type="component" value="Unassembled WGS sequence"/>
</dbReference>
<dbReference type="EC" id="3.6.1.-" evidence="9"/>
<evidence type="ECO:0000256" key="6">
    <source>
        <dbReference type="ARBA" id="ARBA00022840"/>
    </source>
</evidence>
<evidence type="ECO:0000256" key="7">
    <source>
        <dbReference type="ARBA" id="ARBA00023125"/>
    </source>
</evidence>
<keyword evidence="1 9" id="KW-0963">Cytoplasm</keyword>
<evidence type="ECO:0000256" key="8">
    <source>
        <dbReference type="ARBA" id="ARBA00023204"/>
    </source>
</evidence>
<dbReference type="PANTHER" id="PTHR42855:SF1">
    <property type="entry name" value="ABC TRANSPORTER DOMAIN-CONTAINING PROTEIN"/>
    <property type="match status" value="1"/>
</dbReference>
<feature type="binding site" evidence="9">
    <location>
        <begin position="36"/>
        <end position="43"/>
    </location>
    <ligand>
        <name>ATP</name>
        <dbReference type="ChEBI" id="CHEBI:30616"/>
        <label>1</label>
    </ligand>
</feature>
<dbReference type="SUPFAM" id="SSF52540">
    <property type="entry name" value="P-loop containing nucleoside triphosphate hydrolases"/>
    <property type="match status" value="2"/>
</dbReference>
<evidence type="ECO:0000256" key="3">
    <source>
        <dbReference type="ARBA" id="ARBA00022741"/>
    </source>
</evidence>
<dbReference type="InterPro" id="IPR032524">
    <property type="entry name" value="ABC_tran_C"/>
</dbReference>
<dbReference type="Gene3D" id="1.10.287.380">
    <property type="entry name" value="Valyl-tRNA synthetase, C-terminal domain"/>
    <property type="match status" value="1"/>
</dbReference>
<keyword evidence="6 9" id="KW-0067">ATP-binding</keyword>
<evidence type="ECO:0000313" key="13">
    <source>
        <dbReference type="Proteomes" id="UP000690515"/>
    </source>
</evidence>
<feature type="domain" description="ABC transporter" evidence="11">
    <location>
        <begin position="317"/>
        <end position="535"/>
    </location>
</feature>
<keyword evidence="3 9" id="KW-0547">Nucleotide-binding</keyword>
<dbReference type="HAMAP" id="MF_00848">
    <property type="entry name" value="Uup"/>
    <property type="match status" value="1"/>
</dbReference>
<feature type="compositionally biased region" description="Basic and acidic residues" evidence="10">
    <location>
        <begin position="549"/>
        <end position="564"/>
    </location>
</feature>